<sequence length="146" mass="16347">MKKISFFALFMLLSLGIEAQVKVVSPHPDIKVKFLRCIESGGNAVIEFTVNNLSNQDKEFNLSSCCGYSTSYDDEGNLYEDANIQISDRIGPAISIVFPSNIPVKCKLHIEKISQYATEFSKATLGLLLRGEYKSIEFFNIPIVRD</sequence>
<dbReference type="EMBL" id="JGDM01000080">
    <property type="protein sequence ID" value="EXZ43358.1"/>
    <property type="molecule type" value="Genomic_DNA"/>
</dbReference>
<dbReference type="AlphaFoldDB" id="A0A015YGH1"/>
<name>A0A015YGH1_BACFG</name>
<dbReference type="PATRIC" id="fig|1339280.3.peg.3432"/>
<dbReference type="Proteomes" id="UP000022272">
    <property type="component" value="Unassembled WGS sequence"/>
</dbReference>
<evidence type="ECO:0000256" key="1">
    <source>
        <dbReference type="SAM" id="SignalP"/>
    </source>
</evidence>
<evidence type="ECO:0008006" key="4">
    <source>
        <dbReference type="Google" id="ProtNLM"/>
    </source>
</evidence>
<organism evidence="2 3">
    <name type="scientific">Bacteroides fragilis str. 2-F-2 #4</name>
    <dbReference type="NCBI Taxonomy" id="1339280"/>
    <lineage>
        <taxon>Bacteria</taxon>
        <taxon>Pseudomonadati</taxon>
        <taxon>Bacteroidota</taxon>
        <taxon>Bacteroidia</taxon>
        <taxon>Bacteroidales</taxon>
        <taxon>Bacteroidaceae</taxon>
        <taxon>Bacteroides</taxon>
    </lineage>
</organism>
<reference evidence="2 3" key="1">
    <citation type="submission" date="2014-02" db="EMBL/GenBank/DDBJ databases">
        <authorList>
            <person name="Sears C."/>
            <person name="Carroll K."/>
            <person name="Sack B.R."/>
            <person name="Qadri F."/>
            <person name="Myers L.L."/>
            <person name="Chung G.-T."/>
            <person name="Escheverria P."/>
            <person name="Fraser C.M."/>
            <person name="Sadzewicz L."/>
            <person name="Shefchek K.A."/>
            <person name="Tallon L."/>
            <person name="Das S.P."/>
            <person name="Daugherty S."/>
            <person name="Mongodin E.F."/>
        </authorList>
    </citation>
    <scope>NUCLEOTIDE SEQUENCE [LARGE SCALE GENOMIC DNA]</scope>
    <source>
        <strain evidence="2 3">2-F-2 #4</strain>
    </source>
</reference>
<dbReference type="RefSeq" id="WP_032571169.1">
    <property type="nucleotide sequence ID" value="NZ_JGDM01000080.1"/>
</dbReference>
<keyword evidence="1" id="KW-0732">Signal</keyword>
<protein>
    <recommendedName>
        <fullName evidence="4">DUF1573 domain-containing protein</fullName>
    </recommendedName>
</protein>
<feature type="chain" id="PRO_5001480076" description="DUF1573 domain-containing protein" evidence="1">
    <location>
        <begin position="20"/>
        <end position="146"/>
    </location>
</feature>
<gene>
    <name evidence="2" type="ORF">M076_3586</name>
</gene>
<evidence type="ECO:0000313" key="3">
    <source>
        <dbReference type="Proteomes" id="UP000022272"/>
    </source>
</evidence>
<evidence type="ECO:0000313" key="2">
    <source>
        <dbReference type="EMBL" id="EXZ43358.1"/>
    </source>
</evidence>
<proteinExistence type="predicted"/>
<accession>A0A015YGH1</accession>
<feature type="signal peptide" evidence="1">
    <location>
        <begin position="1"/>
        <end position="19"/>
    </location>
</feature>
<comment type="caution">
    <text evidence="2">The sequence shown here is derived from an EMBL/GenBank/DDBJ whole genome shotgun (WGS) entry which is preliminary data.</text>
</comment>